<dbReference type="Proteomes" id="UP001165079">
    <property type="component" value="Unassembled WGS sequence"/>
</dbReference>
<dbReference type="InterPro" id="IPR007815">
    <property type="entry name" value="Emycin_Estase"/>
</dbReference>
<gene>
    <name evidence="1" type="ORF">Afil01_44870</name>
</gene>
<dbReference type="CDD" id="cd14728">
    <property type="entry name" value="Ere-like"/>
    <property type="match status" value="1"/>
</dbReference>
<accession>A0A9W6SPL1</accession>
<evidence type="ECO:0000313" key="1">
    <source>
        <dbReference type="EMBL" id="GLZ79680.1"/>
    </source>
</evidence>
<dbReference type="EMBL" id="BSTX01000003">
    <property type="protein sequence ID" value="GLZ79680.1"/>
    <property type="molecule type" value="Genomic_DNA"/>
</dbReference>
<dbReference type="RefSeq" id="WP_285664830.1">
    <property type="nucleotide sequence ID" value="NZ_BSTX01000003.1"/>
</dbReference>
<name>A0A9W6SPL1_9ACTN</name>
<dbReference type="PIRSF" id="PIRSF000880">
    <property type="entry name" value="Eryth_est"/>
    <property type="match status" value="1"/>
</dbReference>
<sequence length="415" mass="43735">MSATARLRANTVPLSTLDPEAPLDDLEPLRAIVGEARVVALGENSHFIAEFTHMRQRVLRFLTERCGFGVLAFEFGFSEGFALDAWARGEGAEADLGDRLAGSVPIGLDGPLRWMRRHNRTAAAPVAFAGIDIPAAGGSVLPALDPVIAYLREVDAESLPEAETAARIAASFAGDSGAVAAPAWAGLAAAEQDALTASLARLLIRFRTLEPLYVARGGREAYDVAVRRLEGACHADYTFKAMAGLFAGTGRTADTSARDAYMAGSVRWHLDRLGPGARIVLAAHNAHIQTEPISFGGRLTALPMGHYLRADLGGDYVPIALTSVTGSTAEMRLDPAARFGFTVEDTPLDPPAPGSVEAELPEGPVLTDLRKTRAEGTGGGPERIRLHGGYVETPVLSAFDGLISTGASTVDYPPT</sequence>
<organism evidence="1 2">
    <name type="scientific">Actinorhabdospora filicis</name>
    <dbReference type="NCBI Taxonomy" id="1785913"/>
    <lineage>
        <taxon>Bacteria</taxon>
        <taxon>Bacillati</taxon>
        <taxon>Actinomycetota</taxon>
        <taxon>Actinomycetes</taxon>
        <taxon>Micromonosporales</taxon>
        <taxon>Micromonosporaceae</taxon>
        <taxon>Actinorhabdospora</taxon>
    </lineage>
</organism>
<dbReference type="PANTHER" id="PTHR31299:SF0">
    <property type="entry name" value="ESTERASE, PUTATIVE (AFU_ORTHOLOGUE AFUA_1G05850)-RELATED"/>
    <property type="match status" value="1"/>
</dbReference>
<evidence type="ECO:0000313" key="2">
    <source>
        <dbReference type="Proteomes" id="UP001165079"/>
    </source>
</evidence>
<comment type="caution">
    <text evidence="1">The sequence shown here is derived from an EMBL/GenBank/DDBJ whole genome shotgun (WGS) entry which is preliminary data.</text>
</comment>
<dbReference type="Gene3D" id="3.30.1870.10">
    <property type="entry name" value="EreA-like, domain 2"/>
    <property type="match status" value="1"/>
</dbReference>
<dbReference type="AlphaFoldDB" id="A0A9W6SPL1"/>
<keyword evidence="2" id="KW-1185">Reference proteome</keyword>
<dbReference type="Gene3D" id="1.20.1440.30">
    <property type="entry name" value="Biosynthetic Protein domain"/>
    <property type="match status" value="1"/>
</dbReference>
<proteinExistence type="predicted"/>
<dbReference type="InterPro" id="IPR016273">
    <property type="entry name" value="Emycin_Estase_proteobac"/>
</dbReference>
<dbReference type="Gene3D" id="3.40.1660.10">
    <property type="entry name" value="EreA-like (biosynthetic domain)"/>
    <property type="match status" value="1"/>
</dbReference>
<dbReference type="InterPro" id="IPR052036">
    <property type="entry name" value="Hydrolase/PRTase-associated"/>
</dbReference>
<reference evidence="1" key="1">
    <citation type="submission" date="2023-03" db="EMBL/GenBank/DDBJ databases">
        <title>Actinorhabdospora filicis NBRC 111898.</title>
        <authorList>
            <person name="Ichikawa N."/>
            <person name="Sato H."/>
            <person name="Tonouchi N."/>
        </authorList>
    </citation>
    <scope>NUCLEOTIDE SEQUENCE</scope>
    <source>
        <strain evidence="1">NBRC 111898</strain>
    </source>
</reference>
<dbReference type="PANTHER" id="PTHR31299">
    <property type="entry name" value="ESTERASE, PUTATIVE (AFU_ORTHOLOGUE AFUA_1G05850)-RELATED"/>
    <property type="match status" value="1"/>
</dbReference>
<dbReference type="Pfam" id="PF05139">
    <property type="entry name" value="Erythro_esteras"/>
    <property type="match status" value="1"/>
</dbReference>
<dbReference type="SUPFAM" id="SSF159501">
    <property type="entry name" value="EreA/ChaN-like"/>
    <property type="match status" value="1"/>
</dbReference>
<dbReference type="GO" id="GO:0046677">
    <property type="term" value="P:response to antibiotic"/>
    <property type="evidence" value="ECO:0007669"/>
    <property type="project" value="InterPro"/>
</dbReference>
<protein>
    <submittedName>
        <fullName evidence="1">Erythromycin esterase</fullName>
    </submittedName>
</protein>